<organism evidence="1 2">
    <name type="scientific">Daphnia galeata</name>
    <dbReference type="NCBI Taxonomy" id="27404"/>
    <lineage>
        <taxon>Eukaryota</taxon>
        <taxon>Metazoa</taxon>
        <taxon>Ecdysozoa</taxon>
        <taxon>Arthropoda</taxon>
        <taxon>Crustacea</taxon>
        <taxon>Branchiopoda</taxon>
        <taxon>Diplostraca</taxon>
        <taxon>Cladocera</taxon>
        <taxon>Anomopoda</taxon>
        <taxon>Daphniidae</taxon>
        <taxon>Daphnia</taxon>
    </lineage>
</organism>
<comment type="caution">
    <text evidence="1">The sequence shown here is derived from an EMBL/GenBank/DDBJ whole genome shotgun (WGS) entry which is preliminary data.</text>
</comment>
<proteinExistence type="predicted"/>
<evidence type="ECO:0000313" key="2">
    <source>
        <dbReference type="Proteomes" id="UP000789390"/>
    </source>
</evidence>
<reference evidence="1" key="1">
    <citation type="submission" date="2021-11" db="EMBL/GenBank/DDBJ databases">
        <authorList>
            <person name="Schell T."/>
        </authorList>
    </citation>
    <scope>NUCLEOTIDE SEQUENCE</scope>
    <source>
        <strain evidence="1">M5</strain>
    </source>
</reference>
<protein>
    <submittedName>
        <fullName evidence="1">Uncharacterized protein</fullName>
    </submittedName>
</protein>
<name>A0A8J2WCV7_9CRUS</name>
<sequence length="152" mass="16629">MLARAGALISSKGHAVEPLRTRPATVAGTMVIGSIILPGRFRIHLRPGPLKDDHDRLFIIGTVDSRPSFLGLTVEPGLFTVTYQEEWKREKKGTVSLQPTYRSQRHLRLCPISFGDAVSDCSWNSILLAEGEALTRRVLGGVLLVLLTAKDG</sequence>
<dbReference type="AlphaFoldDB" id="A0A8J2WCV7"/>
<keyword evidence="2" id="KW-1185">Reference proteome</keyword>
<gene>
    <name evidence="1" type="ORF">DGAL_LOCUS1631</name>
</gene>
<evidence type="ECO:0000313" key="1">
    <source>
        <dbReference type="EMBL" id="CAH0099492.1"/>
    </source>
</evidence>
<dbReference type="Proteomes" id="UP000789390">
    <property type="component" value="Unassembled WGS sequence"/>
</dbReference>
<dbReference type="EMBL" id="CAKKLH010000020">
    <property type="protein sequence ID" value="CAH0099492.1"/>
    <property type="molecule type" value="Genomic_DNA"/>
</dbReference>
<accession>A0A8J2WCV7</accession>